<sequence length="88" mass="9200">MSVLTVLFGLSALMAYVHMAWLTSWGAGKRMLATDHAASVLVKGGGRALPDPPGPAAMDGEGPVAVSAGYRHDSSFEGSAQRQRPPFM</sequence>
<accession>A0ABS1NFY9</accession>
<protein>
    <submittedName>
        <fullName evidence="1">Uncharacterized protein</fullName>
    </submittedName>
</protein>
<keyword evidence="2" id="KW-1185">Reference proteome</keyword>
<proteinExistence type="predicted"/>
<comment type="caution">
    <text evidence="1">The sequence shown here is derived from an EMBL/GenBank/DDBJ whole genome shotgun (WGS) entry which is preliminary data.</text>
</comment>
<gene>
    <name evidence="1" type="ORF">JK363_19790</name>
</gene>
<reference evidence="1 2" key="1">
    <citation type="submission" date="2021-01" db="EMBL/GenBank/DDBJ databases">
        <title>WGS of actinomycetes isolated from Thailand.</title>
        <authorList>
            <person name="Thawai C."/>
        </authorList>
    </citation>
    <scope>NUCLEOTIDE SEQUENCE [LARGE SCALE GENOMIC DNA]</scope>
    <source>
        <strain evidence="1 2">CA1R205</strain>
    </source>
</reference>
<evidence type="ECO:0000313" key="1">
    <source>
        <dbReference type="EMBL" id="MBL1098864.1"/>
    </source>
</evidence>
<name>A0ABS1NFY9_9ACTN</name>
<dbReference type="Proteomes" id="UP000634229">
    <property type="component" value="Unassembled WGS sequence"/>
</dbReference>
<evidence type="ECO:0000313" key="2">
    <source>
        <dbReference type="Proteomes" id="UP000634229"/>
    </source>
</evidence>
<organism evidence="1 2">
    <name type="scientific">Streptomyces coffeae</name>
    <dbReference type="NCBI Taxonomy" id="621382"/>
    <lineage>
        <taxon>Bacteria</taxon>
        <taxon>Bacillati</taxon>
        <taxon>Actinomycetota</taxon>
        <taxon>Actinomycetes</taxon>
        <taxon>Kitasatosporales</taxon>
        <taxon>Streptomycetaceae</taxon>
        <taxon>Streptomyces</taxon>
    </lineage>
</organism>
<dbReference type="EMBL" id="JAERRF010000010">
    <property type="protein sequence ID" value="MBL1098864.1"/>
    <property type="molecule type" value="Genomic_DNA"/>
</dbReference>
<dbReference type="RefSeq" id="WP_201876351.1">
    <property type="nucleotide sequence ID" value="NZ_JAERRF010000010.1"/>
</dbReference>